<organism evidence="6 7">
    <name type="scientific">Mus spicilegus</name>
    <name type="common">Mound-building mouse</name>
    <dbReference type="NCBI Taxonomy" id="10103"/>
    <lineage>
        <taxon>Eukaryota</taxon>
        <taxon>Metazoa</taxon>
        <taxon>Chordata</taxon>
        <taxon>Craniata</taxon>
        <taxon>Vertebrata</taxon>
        <taxon>Euteleostomi</taxon>
        <taxon>Mammalia</taxon>
        <taxon>Eutheria</taxon>
        <taxon>Euarchontoglires</taxon>
        <taxon>Glires</taxon>
        <taxon>Rodentia</taxon>
        <taxon>Myomorpha</taxon>
        <taxon>Muroidea</taxon>
        <taxon>Muridae</taxon>
        <taxon>Murinae</taxon>
        <taxon>Mus</taxon>
        <taxon>Mus</taxon>
    </lineage>
</organism>
<dbReference type="Gene3D" id="2.60.40.10">
    <property type="entry name" value="Immunoglobulins"/>
    <property type="match status" value="1"/>
</dbReference>
<keyword evidence="3" id="KW-1280">Immunoglobulin</keyword>
<dbReference type="FunFam" id="2.60.40.10:FF:000365">
    <property type="entry name" value="If kappa light chain"/>
    <property type="match status" value="1"/>
</dbReference>
<dbReference type="GO" id="GO:0019814">
    <property type="term" value="C:immunoglobulin complex"/>
    <property type="evidence" value="ECO:0007669"/>
    <property type="project" value="UniProtKB-KW"/>
</dbReference>
<dbReference type="CDD" id="cd04980">
    <property type="entry name" value="IgV_L_kappa"/>
    <property type="match status" value="1"/>
</dbReference>
<evidence type="ECO:0000256" key="1">
    <source>
        <dbReference type="ARBA" id="ARBA00022859"/>
    </source>
</evidence>
<dbReference type="InterPro" id="IPR013783">
    <property type="entry name" value="Ig-like_fold"/>
</dbReference>
<evidence type="ECO:0000313" key="6">
    <source>
        <dbReference type="Ensembl" id="ENSMSIP00000003161.1"/>
    </source>
</evidence>
<keyword evidence="7" id="KW-1185">Reference proteome</keyword>
<keyword evidence="4" id="KW-0732">Signal</keyword>
<dbReference type="SMART" id="SM00406">
    <property type="entry name" value="IGv"/>
    <property type="match status" value="1"/>
</dbReference>
<evidence type="ECO:0000256" key="4">
    <source>
        <dbReference type="SAM" id="SignalP"/>
    </source>
</evidence>
<keyword evidence="2" id="KW-1064">Adaptive immunity</keyword>
<proteinExistence type="predicted"/>
<evidence type="ECO:0000313" key="7">
    <source>
        <dbReference type="Proteomes" id="UP000694415"/>
    </source>
</evidence>
<sequence length="138" mass="15285">MMSPAQFLFLLVLSIQEINGDVVMTQTPLTLSVTIGQPASISCKSSQSLLYTNGKTYLNWLLQRPGQSPKRLIYLVSKLDSGVPDRFSGSGSGTDFTLKISRVEAEDLGVYYCLQSTHFPHTLTMCNLKRSREHPVSV</sequence>
<reference evidence="6" key="2">
    <citation type="submission" date="2025-09" db="UniProtKB">
        <authorList>
            <consortium name="Ensembl"/>
        </authorList>
    </citation>
    <scope>IDENTIFICATION</scope>
</reference>
<name>A0A8C6GAI9_MUSSI</name>
<dbReference type="Pfam" id="PF07686">
    <property type="entry name" value="V-set"/>
    <property type="match status" value="1"/>
</dbReference>
<dbReference type="InterPro" id="IPR007110">
    <property type="entry name" value="Ig-like_dom"/>
</dbReference>
<feature type="domain" description="Ig-like" evidence="5">
    <location>
        <begin position="20"/>
        <end position="113"/>
    </location>
</feature>
<dbReference type="GO" id="GO:0005576">
    <property type="term" value="C:extracellular region"/>
    <property type="evidence" value="ECO:0007669"/>
    <property type="project" value="UniProtKB-ARBA"/>
</dbReference>
<evidence type="ECO:0000259" key="5">
    <source>
        <dbReference type="PROSITE" id="PS50835"/>
    </source>
</evidence>
<accession>A0A8C6GAI9</accession>
<reference evidence="6" key="1">
    <citation type="submission" date="2025-08" db="UniProtKB">
        <authorList>
            <consortium name="Ensembl"/>
        </authorList>
    </citation>
    <scope>IDENTIFICATION</scope>
</reference>
<feature type="signal peptide" evidence="4">
    <location>
        <begin position="1"/>
        <end position="20"/>
    </location>
</feature>
<dbReference type="Ensembl" id="ENSMSIT00000004004.1">
    <property type="protein sequence ID" value="ENSMSIP00000003161.1"/>
    <property type="gene ID" value="ENSMSIG00000002946.1"/>
</dbReference>
<dbReference type="PROSITE" id="PS50835">
    <property type="entry name" value="IG_LIKE"/>
    <property type="match status" value="1"/>
</dbReference>
<dbReference type="SUPFAM" id="SSF48726">
    <property type="entry name" value="Immunoglobulin"/>
    <property type="match status" value="1"/>
</dbReference>
<dbReference type="InterPro" id="IPR036179">
    <property type="entry name" value="Ig-like_dom_sf"/>
</dbReference>
<dbReference type="GeneTree" id="ENSGT00940000154279"/>
<dbReference type="InterPro" id="IPR003599">
    <property type="entry name" value="Ig_sub"/>
</dbReference>
<evidence type="ECO:0000256" key="2">
    <source>
        <dbReference type="ARBA" id="ARBA00023130"/>
    </source>
</evidence>
<dbReference type="GO" id="GO:0002250">
    <property type="term" value="P:adaptive immune response"/>
    <property type="evidence" value="ECO:0007669"/>
    <property type="project" value="UniProtKB-KW"/>
</dbReference>
<dbReference type="InterPro" id="IPR013106">
    <property type="entry name" value="Ig_V-set"/>
</dbReference>
<dbReference type="Proteomes" id="UP000694415">
    <property type="component" value="Unplaced"/>
</dbReference>
<keyword evidence="1" id="KW-0391">Immunity</keyword>
<dbReference type="GO" id="GO:0005886">
    <property type="term" value="C:plasma membrane"/>
    <property type="evidence" value="ECO:0007669"/>
    <property type="project" value="UniProtKB-ARBA"/>
</dbReference>
<feature type="chain" id="PRO_5034859781" description="Ig-like domain-containing protein" evidence="4">
    <location>
        <begin position="21"/>
        <end position="138"/>
    </location>
</feature>
<dbReference type="SMART" id="SM00409">
    <property type="entry name" value="IG"/>
    <property type="match status" value="1"/>
</dbReference>
<dbReference type="AlphaFoldDB" id="A0A8C6GAI9"/>
<evidence type="ECO:0000256" key="3">
    <source>
        <dbReference type="ARBA" id="ARBA00043265"/>
    </source>
</evidence>
<protein>
    <recommendedName>
        <fullName evidence="5">Ig-like domain-containing protein</fullName>
    </recommendedName>
</protein>
<dbReference type="InterPro" id="IPR050150">
    <property type="entry name" value="IgV_Light_Chain"/>
</dbReference>
<dbReference type="PANTHER" id="PTHR23267">
    <property type="entry name" value="IMMUNOGLOBULIN LIGHT CHAIN"/>
    <property type="match status" value="1"/>
</dbReference>